<dbReference type="STRING" id="51511.ENSCSAVP00000013243"/>
<dbReference type="Proteomes" id="UP000007875">
    <property type="component" value="Unassembled WGS sequence"/>
</dbReference>
<dbReference type="Ensembl" id="ENSCSAVT00000013393.1">
    <property type="protein sequence ID" value="ENSCSAVP00000013243.1"/>
    <property type="gene ID" value="ENSCSAVG00000007776.1"/>
</dbReference>
<accession>H2Z6N1</accession>
<dbReference type="InParanoid" id="H2Z6N1"/>
<dbReference type="HOGENOM" id="CLU_1444067_0_0_1"/>
<proteinExistence type="predicted"/>
<reference evidence="2" key="2">
    <citation type="submission" date="2025-08" db="UniProtKB">
        <authorList>
            <consortium name="Ensembl"/>
        </authorList>
    </citation>
    <scope>IDENTIFICATION</scope>
</reference>
<feature type="coiled-coil region" evidence="1">
    <location>
        <begin position="121"/>
        <end position="180"/>
    </location>
</feature>
<keyword evidence="1" id="KW-0175">Coiled coil</keyword>
<evidence type="ECO:0000313" key="2">
    <source>
        <dbReference type="Ensembl" id="ENSCSAVP00000013243.1"/>
    </source>
</evidence>
<reference evidence="2" key="3">
    <citation type="submission" date="2025-09" db="UniProtKB">
        <authorList>
            <consortium name="Ensembl"/>
        </authorList>
    </citation>
    <scope>IDENTIFICATION</scope>
</reference>
<protein>
    <submittedName>
        <fullName evidence="2">Uncharacterized protein</fullName>
    </submittedName>
</protein>
<dbReference type="AlphaFoldDB" id="H2Z6N1"/>
<sequence length="188" mass="21604">MKSEFFEKRDNSEELHDLQNQELAKLKHLLLKSEKEAKELQISRDSHLADLIQSRDRNDELESLLRESTTTIHTAEASLKQVTAEKESLNTCKSANEATIKSLSMDNSSLREKLSCLALDLQKTRSSLSSLENTYSSLIEKYEALKHNNETILAQMKTENAERESLINHLEDKLKSMEQRENTDKLPE</sequence>
<evidence type="ECO:0000313" key="3">
    <source>
        <dbReference type="Proteomes" id="UP000007875"/>
    </source>
</evidence>
<organism evidence="2 3">
    <name type="scientific">Ciona savignyi</name>
    <name type="common">Pacific transparent sea squirt</name>
    <dbReference type="NCBI Taxonomy" id="51511"/>
    <lineage>
        <taxon>Eukaryota</taxon>
        <taxon>Metazoa</taxon>
        <taxon>Chordata</taxon>
        <taxon>Tunicata</taxon>
        <taxon>Ascidiacea</taxon>
        <taxon>Phlebobranchia</taxon>
        <taxon>Cionidae</taxon>
        <taxon>Ciona</taxon>
    </lineage>
</organism>
<evidence type="ECO:0000256" key="1">
    <source>
        <dbReference type="SAM" id="Coils"/>
    </source>
</evidence>
<reference evidence="3" key="1">
    <citation type="submission" date="2003-08" db="EMBL/GenBank/DDBJ databases">
        <authorList>
            <person name="Birren B."/>
            <person name="Nusbaum C."/>
            <person name="Abebe A."/>
            <person name="Abouelleil A."/>
            <person name="Adekoya E."/>
            <person name="Ait-zahra M."/>
            <person name="Allen N."/>
            <person name="Allen T."/>
            <person name="An P."/>
            <person name="Anderson M."/>
            <person name="Anderson S."/>
            <person name="Arachchi H."/>
            <person name="Armbruster J."/>
            <person name="Bachantsang P."/>
            <person name="Baldwin J."/>
            <person name="Barry A."/>
            <person name="Bayul T."/>
            <person name="Blitshsteyn B."/>
            <person name="Bloom T."/>
            <person name="Blye J."/>
            <person name="Boguslavskiy L."/>
            <person name="Borowsky M."/>
            <person name="Boukhgalter B."/>
            <person name="Brunache A."/>
            <person name="Butler J."/>
            <person name="Calixte N."/>
            <person name="Calvo S."/>
            <person name="Camarata J."/>
            <person name="Campo K."/>
            <person name="Chang J."/>
            <person name="Cheshatsang Y."/>
            <person name="Citroen M."/>
            <person name="Collymore A."/>
            <person name="Considine T."/>
            <person name="Cook A."/>
            <person name="Cooke P."/>
            <person name="Corum B."/>
            <person name="Cuomo C."/>
            <person name="David R."/>
            <person name="Dawoe T."/>
            <person name="Degray S."/>
            <person name="Dodge S."/>
            <person name="Dooley K."/>
            <person name="Dorje P."/>
            <person name="Dorjee K."/>
            <person name="Dorris L."/>
            <person name="Duffey N."/>
            <person name="Dupes A."/>
            <person name="Elkins T."/>
            <person name="Engels R."/>
            <person name="Erickson J."/>
            <person name="Farina A."/>
            <person name="Faro S."/>
            <person name="Ferreira P."/>
            <person name="Fischer H."/>
            <person name="Fitzgerald M."/>
            <person name="Foley K."/>
            <person name="Gage D."/>
            <person name="Galagan J."/>
            <person name="Gearin G."/>
            <person name="Gnerre S."/>
            <person name="Gnirke A."/>
            <person name="Goyette A."/>
            <person name="Graham J."/>
            <person name="Grandbois E."/>
            <person name="Gyaltsen K."/>
            <person name="Hafez N."/>
            <person name="Hagopian D."/>
            <person name="Hagos B."/>
            <person name="Hall J."/>
            <person name="Hatcher B."/>
            <person name="Heller A."/>
            <person name="Higgins H."/>
            <person name="Honan T."/>
            <person name="Horn A."/>
            <person name="Houde N."/>
            <person name="Hughes L."/>
            <person name="Hulme W."/>
            <person name="Husby E."/>
            <person name="Iliev I."/>
            <person name="Jaffe D."/>
            <person name="Jones C."/>
            <person name="Kamal M."/>
            <person name="Kamat A."/>
            <person name="Kamvysselis M."/>
            <person name="Karlsson E."/>
            <person name="Kells C."/>
            <person name="Kieu A."/>
            <person name="Kisner P."/>
            <person name="Kodira C."/>
            <person name="Kulbokas E."/>
            <person name="Labutti K."/>
            <person name="Lama D."/>
            <person name="Landers T."/>
            <person name="Leger J."/>
            <person name="Levine S."/>
            <person name="Lewis D."/>
            <person name="Lewis T."/>
            <person name="Lindblad-toh K."/>
            <person name="Liu X."/>
            <person name="Lokyitsang T."/>
            <person name="Lokyitsang Y."/>
            <person name="Lucien O."/>
            <person name="Lui A."/>
            <person name="Ma L.J."/>
            <person name="Mabbitt R."/>
            <person name="Macdonald J."/>
            <person name="Maclean C."/>
            <person name="Major J."/>
            <person name="Manning J."/>
            <person name="Marabella R."/>
            <person name="Maru K."/>
            <person name="Matthews C."/>
            <person name="Mauceli E."/>
            <person name="Mccarthy M."/>
            <person name="Mcdonough S."/>
            <person name="Mcghee T."/>
            <person name="Meldrim J."/>
            <person name="Meneus L."/>
            <person name="Mesirov J."/>
            <person name="Mihalev A."/>
            <person name="Mihova T."/>
            <person name="Mikkelsen T."/>
            <person name="Mlenga V."/>
            <person name="Moru K."/>
            <person name="Mozes J."/>
            <person name="Mulrain L."/>
            <person name="Munson G."/>
            <person name="Naylor J."/>
            <person name="Newes C."/>
            <person name="Nguyen C."/>
            <person name="Nguyen N."/>
            <person name="Nguyen T."/>
            <person name="Nicol R."/>
            <person name="Nielsen C."/>
            <person name="Nizzari M."/>
            <person name="Norbu C."/>
            <person name="Norbu N."/>
            <person name="O'donnell P."/>
            <person name="Okoawo O."/>
            <person name="O'leary S."/>
            <person name="Omotosho B."/>
            <person name="O'neill K."/>
            <person name="Osman S."/>
            <person name="Parker S."/>
            <person name="Perrin D."/>
            <person name="Phunkhang P."/>
            <person name="Piqani B."/>
            <person name="Purcell S."/>
            <person name="Rachupka T."/>
            <person name="Ramasamy U."/>
            <person name="Rameau R."/>
            <person name="Ray V."/>
            <person name="Raymond C."/>
            <person name="Retta R."/>
            <person name="Richardson S."/>
            <person name="Rise C."/>
            <person name="Rodriguez J."/>
            <person name="Rogers J."/>
            <person name="Rogov P."/>
            <person name="Rutman M."/>
            <person name="Schupbach R."/>
            <person name="Seaman C."/>
            <person name="Settipalli S."/>
            <person name="Sharpe T."/>
            <person name="Sheridan J."/>
            <person name="Sherpa N."/>
            <person name="Shi J."/>
            <person name="Smirnov S."/>
            <person name="Smith C."/>
            <person name="Sougnez C."/>
            <person name="Spencer B."/>
            <person name="Stalker J."/>
            <person name="Stange-thomann N."/>
            <person name="Stavropoulos S."/>
            <person name="Stetson K."/>
            <person name="Stone C."/>
            <person name="Stone S."/>
            <person name="Stubbs M."/>
            <person name="Talamas J."/>
            <person name="Tchuinga P."/>
            <person name="Tenzing P."/>
            <person name="Tesfaye S."/>
            <person name="Theodore J."/>
            <person name="Thoulutsang Y."/>
            <person name="Topham K."/>
            <person name="Towey S."/>
            <person name="Tsamla T."/>
            <person name="Tsomo N."/>
            <person name="Vallee D."/>
            <person name="Vassiliev H."/>
            <person name="Venkataraman V."/>
            <person name="Vinson J."/>
            <person name="Vo A."/>
            <person name="Wade C."/>
            <person name="Wang S."/>
            <person name="Wangchuk T."/>
            <person name="Wangdi T."/>
            <person name="Whittaker C."/>
            <person name="Wilkinson J."/>
            <person name="Wu Y."/>
            <person name="Wyman D."/>
            <person name="Yadav S."/>
            <person name="Yang S."/>
            <person name="Yang X."/>
            <person name="Yeager S."/>
            <person name="Yee E."/>
            <person name="Young G."/>
            <person name="Zainoun J."/>
            <person name="Zembeck L."/>
            <person name="Zimmer A."/>
            <person name="Zody M."/>
            <person name="Lander E."/>
        </authorList>
    </citation>
    <scope>NUCLEOTIDE SEQUENCE [LARGE SCALE GENOMIC DNA]</scope>
</reference>
<keyword evidence="3" id="KW-1185">Reference proteome</keyword>
<name>H2Z6N1_CIOSA</name>